<evidence type="ECO:0000259" key="2">
    <source>
        <dbReference type="Pfam" id="PF20153"/>
    </source>
</evidence>
<comment type="caution">
    <text evidence="3">The sequence shown here is derived from an EMBL/GenBank/DDBJ whole genome shotgun (WGS) entry which is preliminary data.</text>
</comment>
<feature type="transmembrane region" description="Helical" evidence="1">
    <location>
        <begin position="29"/>
        <end position="51"/>
    </location>
</feature>
<evidence type="ECO:0000256" key="1">
    <source>
        <dbReference type="SAM" id="Phobius"/>
    </source>
</evidence>
<evidence type="ECO:0000313" key="4">
    <source>
        <dbReference type="Proteomes" id="UP001175227"/>
    </source>
</evidence>
<keyword evidence="4" id="KW-1185">Reference proteome</keyword>
<proteinExistence type="predicted"/>
<keyword evidence="1" id="KW-0472">Membrane</keyword>
<dbReference type="AlphaFoldDB" id="A0AA39P580"/>
<gene>
    <name evidence="3" type="ORF">IW261DRAFT_1312531</name>
</gene>
<feature type="non-terminal residue" evidence="3">
    <location>
        <position position="1"/>
    </location>
</feature>
<dbReference type="Proteomes" id="UP001175227">
    <property type="component" value="Unassembled WGS sequence"/>
</dbReference>
<dbReference type="InterPro" id="IPR045338">
    <property type="entry name" value="DUF6535"/>
</dbReference>
<protein>
    <recommendedName>
        <fullName evidence="2">DUF6535 domain-containing protein</fullName>
    </recommendedName>
</protein>
<feature type="transmembrane region" description="Helical" evidence="1">
    <location>
        <begin position="152"/>
        <end position="174"/>
    </location>
</feature>
<feature type="domain" description="DUF6535" evidence="2">
    <location>
        <begin position="54"/>
        <end position="144"/>
    </location>
</feature>
<keyword evidence="1" id="KW-0812">Transmembrane</keyword>
<organism evidence="3 4">
    <name type="scientific">Armillaria novae-zelandiae</name>
    <dbReference type="NCBI Taxonomy" id="153914"/>
    <lineage>
        <taxon>Eukaryota</taxon>
        <taxon>Fungi</taxon>
        <taxon>Dikarya</taxon>
        <taxon>Basidiomycota</taxon>
        <taxon>Agaricomycotina</taxon>
        <taxon>Agaricomycetes</taxon>
        <taxon>Agaricomycetidae</taxon>
        <taxon>Agaricales</taxon>
        <taxon>Marasmiineae</taxon>
        <taxon>Physalacriaceae</taxon>
        <taxon>Armillaria</taxon>
    </lineage>
</organism>
<evidence type="ECO:0000313" key="3">
    <source>
        <dbReference type="EMBL" id="KAK0477796.1"/>
    </source>
</evidence>
<feature type="non-terminal residue" evidence="3">
    <location>
        <position position="201"/>
    </location>
</feature>
<feature type="transmembrane region" description="Helical" evidence="1">
    <location>
        <begin position="126"/>
        <end position="146"/>
    </location>
</feature>
<name>A0AA39P580_9AGAR</name>
<keyword evidence="1" id="KW-1133">Transmembrane helix</keyword>
<dbReference type="EMBL" id="JAUEPR010000015">
    <property type="protein sequence ID" value="KAK0477796.1"/>
    <property type="molecule type" value="Genomic_DNA"/>
</dbReference>
<sequence length="201" mass="22824">DTAAYKCSHVAQKYDEGVCKDWKEEIDTLLVFAGPFSAVATAFLIDSYKWLLNTDSNAMFLPTQVQKRINAYWFSCLLLALSSAFIGIQCKQWLREYIRDVGCSSKDALYGLLTWKVEWIISTIPLLLQVALVLFFIGVLELLWLLDKTVAVPFTIIVAFMVLFLSFTTLAPSIQYCYVIGRRSLAPLPPQCPYKSLQAWL</sequence>
<reference evidence="3" key="1">
    <citation type="submission" date="2023-06" db="EMBL/GenBank/DDBJ databases">
        <authorList>
            <consortium name="Lawrence Berkeley National Laboratory"/>
            <person name="Ahrendt S."/>
            <person name="Sahu N."/>
            <person name="Indic B."/>
            <person name="Wong-Bajracharya J."/>
            <person name="Merenyi Z."/>
            <person name="Ke H.-M."/>
            <person name="Monk M."/>
            <person name="Kocsube S."/>
            <person name="Drula E."/>
            <person name="Lipzen A."/>
            <person name="Balint B."/>
            <person name="Henrissat B."/>
            <person name="Andreopoulos B."/>
            <person name="Martin F.M."/>
            <person name="Harder C.B."/>
            <person name="Rigling D."/>
            <person name="Ford K.L."/>
            <person name="Foster G.D."/>
            <person name="Pangilinan J."/>
            <person name="Papanicolaou A."/>
            <person name="Barry K."/>
            <person name="LaButti K."/>
            <person name="Viragh M."/>
            <person name="Koriabine M."/>
            <person name="Yan M."/>
            <person name="Riley R."/>
            <person name="Champramary S."/>
            <person name="Plett K.L."/>
            <person name="Tsai I.J."/>
            <person name="Slot J."/>
            <person name="Sipos G."/>
            <person name="Plett J."/>
            <person name="Nagy L.G."/>
            <person name="Grigoriev I.V."/>
        </authorList>
    </citation>
    <scope>NUCLEOTIDE SEQUENCE</scope>
    <source>
        <strain evidence="3">ICMP 16352</strain>
    </source>
</reference>
<accession>A0AA39P580</accession>
<dbReference type="Pfam" id="PF20153">
    <property type="entry name" value="DUF6535"/>
    <property type="match status" value="1"/>
</dbReference>
<feature type="transmembrane region" description="Helical" evidence="1">
    <location>
        <begin position="71"/>
        <end position="90"/>
    </location>
</feature>